<evidence type="ECO:0000313" key="3">
    <source>
        <dbReference type="Proteomes" id="UP000078348"/>
    </source>
</evidence>
<dbReference type="Proteomes" id="UP000078348">
    <property type="component" value="Unassembled WGS sequence"/>
</dbReference>
<dbReference type="AlphaFoldDB" id="A0A196SK96"/>
<feature type="compositionally biased region" description="Basic and acidic residues" evidence="1">
    <location>
        <begin position="354"/>
        <end position="398"/>
    </location>
</feature>
<reference evidence="2 3" key="1">
    <citation type="submission" date="2016-05" db="EMBL/GenBank/DDBJ databases">
        <title>Nuclear genome of Blastocystis sp. subtype 1 NandII.</title>
        <authorList>
            <person name="Gentekaki E."/>
            <person name="Curtis B."/>
            <person name="Stairs C."/>
            <person name="Eme L."/>
            <person name="Herman E."/>
            <person name="Klimes V."/>
            <person name="Arias M.C."/>
            <person name="Elias M."/>
            <person name="Hilliou F."/>
            <person name="Klute M."/>
            <person name="Malik S.-B."/>
            <person name="Pightling A."/>
            <person name="Rachubinski R."/>
            <person name="Salas D."/>
            <person name="Schlacht A."/>
            <person name="Suga H."/>
            <person name="Archibald J."/>
            <person name="Ball S.G."/>
            <person name="Clark G."/>
            <person name="Dacks J."/>
            <person name="Van Der Giezen M."/>
            <person name="Tsaousis A."/>
            <person name="Roger A."/>
        </authorList>
    </citation>
    <scope>NUCLEOTIDE SEQUENCE [LARGE SCALE GENOMIC DNA]</scope>
    <source>
        <strain evidence="3">ATCC 50177 / NandII</strain>
    </source>
</reference>
<evidence type="ECO:0000256" key="1">
    <source>
        <dbReference type="SAM" id="MobiDB-lite"/>
    </source>
</evidence>
<dbReference type="EMBL" id="LXWW01000029">
    <property type="protein sequence ID" value="OAO17473.1"/>
    <property type="molecule type" value="Genomic_DNA"/>
</dbReference>
<name>A0A196SK96_BLAHN</name>
<feature type="region of interest" description="Disordered" evidence="1">
    <location>
        <begin position="424"/>
        <end position="444"/>
    </location>
</feature>
<keyword evidence="3" id="KW-1185">Reference proteome</keyword>
<feature type="region of interest" description="Disordered" evidence="1">
    <location>
        <begin position="354"/>
        <end position="411"/>
    </location>
</feature>
<protein>
    <submittedName>
        <fullName evidence="2">Uncharacterized protein</fullName>
    </submittedName>
</protein>
<accession>A0A196SK96</accession>
<gene>
    <name evidence="2" type="ORF">AV274_0816</name>
</gene>
<evidence type="ECO:0000313" key="2">
    <source>
        <dbReference type="EMBL" id="OAO17473.1"/>
    </source>
</evidence>
<sequence>MRVDGRIKIGDLIGYDKQKTGIVCGFTANEKDAIVYDCKQGSIREIAVPDLKSPDPFEGQSYTDTFIPILQREYDSEGNTVFALETQGLYDPSSSAAFVDGICNSNLPLFDNYLENAPILTFYEGSKELEMIMKQQPLMVDSNDSASLNCTCLSVSVMPCKAIPEPFLPVLTAVSKPIYLQPQTYLFVYSVSADAKWLLGPIPQPQRIAPFDETAATPVHLTQLLHAFDLLWSLGYELNSYEVLLCNNNAFFYDVTLLQRTNDIPAGMLDEAREQARSSISQFFSAVTPDGNAGEVDLEMPITAGTDNSWELGDGVCVRVPSPVGSGLSEAVVVSEFALEKWFVRCEEAKWEVESEVKTEGVKEEEVKPKQVNPEEVKPKQVKEEEKPERAKEEEEKPNTTNAEDDDDDYTYSYYEYSCDEYYSDVSEETEEKPTQPTEISSISVNPQAIDDLFKPAPKPTPAKTPEIGSSLDECRVEEKEELEYEKSNRQEFDRTVSLPPVLESTIVPPTDAETSFRIVYHGEEDESIRDHIAELAVRVGLEYAIRIMDGGRNIRESIETTKGGNGNDDMEMLPEDEYELDVRHDLYDMGCAKDE</sequence>
<organism evidence="2 3">
    <name type="scientific">Blastocystis sp. subtype 1 (strain ATCC 50177 / NandII)</name>
    <dbReference type="NCBI Taxonomy" id="478820"/>
    <lineage>
        <taxon>Eukaryota</taxon>
        <taxon>Sar</taxon>
        <taxon>Stramenopiles</taxon>
        <taxon>Bigyra</taxon>
        <taxon>Opalozoa</taxon>
        <taxon>Opalinata</taxon>
        <taxon>Blastocystidae</taxon>
        <taxon>Blastocystis</taxon>
    </lineage>
</organism>
<proteinExistence type="predicted"/>
<comment type="caution">
    <text evidence="2">The sequence shown here is derived from an EMBL/GenBank/DDBJ whole genome shotgun (WGS) entry which is preliminary data.</text>
</comment>